<evidence type="ECO:0000313" key="2">
    <source>
        <dbReference type="EMBL" id="TNV87388.1"/>
    </source>
</evidence>
<comment type="caution">
    <text evidence="2">The sequence shown here is derived from an EMBL/GenBank/DDBJ whole genome shotgun (WGS) entry which is preliminary data.</text>
</comment>
<feature type="transmembrane region" description="Helical" evidence="1">
    <location>
        <begin position="21"/>
        <end position="40"/>
    </location>
</feature>
<proteinExistence type="predicted"/>
<gene>
    <name evidence="2" type="ORF">FGO68_gene2532</name>
</gene>
<sequence>MERSILQDHAPIFRNADQETNVAYFLHLNFVVNIIIWLSALSCRSFISVIYNSITFYYQYTIITYLNNLNPLYLSKTSIIIHVTLNAFLTSQITNAVTSLHQKGQFLPKFILGHKFSQSVQF</sequence>
<dbReference type="AlphaFoldDB" id="A0A8J8P5L6"/>
<name>A0A8J8P5L6_HALGN</name>
<protein>
    <submittedName>
        <fullName evidence="2">Uncharacterized protein</fullName>
    </submittedName>
</protein>
<evidence type="ECO:0000256" key="1">
    <source>
        <dbReference type="SAM" id="Phobius"/>
    </source>
</evidence>
<keyword evidence="1" id="KW-0812">Transmembrane</keyword>
<reference evidence="2" key="1">
    <citation type="submission" date="2019-06" db="EMBL/GenBank/DDBJ databases">
        <authorList>
            <person name="Zheng W."/>
        </authorList>
    </citation>
    <scope>NUCLEOTIDE SEQUENCE</scope>
    <source>
        <strain evidence="2">QDHG01</strain>
    </source>
</reference>
<keyword evidence="1" id="KW-0472">Membrane</keyword>
<accession>A0A8J8P5L6</accession>
<organism evidence="2 3">
    <name type="scientific">Halteria grandinella</name>
    <dbReference type="NCBI Taxonomy" id="5974"/>
    <lineage>
        <taxon>Eukaryota</taxon>
        <taxon>Sar</taxon>
        <taxon>Alveolata</taxon>
        <taxon>Ciliophora</taxon>
        <taxon>Intramacronucleata</taxon>
        <taxon>Spirotrichea</taxon>
        <taxon>Stichotrichia</taxon>
        <taxon>Sporadotrichida</taxon>
        <taxon>Halteriidae</taxon>
        <taxon>Halteria</taxon>
    </lineage>
</organism>
<dbReference type="EMBL" id="RRYP01000461">
    <property type="protein sequence ID" value="TNV87388.1"/>
    <property type="molecule type" value="Genomic_DNA"/>
</dbReference>
<keyword evidence="3" id="KW-1185">Reference proteome</keyword>
<dbReference type="Proteomes" id="UP000785679">
    <property type="component" value="Unassembled WGS sequence"/>
</dbReference>
<feature type="transmembrane region" description="Helical" evidence="1">
    <location>
        <begin position="46"/>
        <end position="66"/>
    </location>
</feature>
<keyword evidence="1" id="KW-1133">Transmembrane helix</keyword>
<evidence type="ECO:0000313" key="3">
    <source>
        <dbReference type="Proteomes" id="UP000785679"/>
    </source>
</evidence>